<organism evidence="12 13">
    <name type="scientific">Amycolatopsis japonica</name>
    <dbReference type="NCBI Taxonomy" id="208439"/>
    <lineage>
        <taxon>Bacteria</taxon>
        <taxon>Bacillati</taxon>
        <taxon>Actinomycetota</taxon>
        <taxon>Actinomycetes</taxon>
        <taxon>Pseudonocardiales</taxon>
        <taxon>Pseudonocardiaceae</taxon>
        <taxon>Amycolatopsis</taxon>
        <taxon>Amycolatopsis japonica group</taxon>
    </lineage>
</organism>
<evidence type="ECO:0000256" key="3">
    <source>
        <dbReference type="ARBA" id="ARBA00022553"/>
    </source>
</evidence>
<keyword evidence="9" id="KW-0472">Membrane</keyword>
<proteinExistence type="predicted"/>
<dbReference type="Pfam" id="PF07730">
    <property type="entry name" value="HisKA_3"/>
    <property type="match status" value="1"/>
</dbReference>
<evidence type="ECO:0000256" key="5">
    <source>
        <dbReference type="ARBA" id="ARBA00022741"/>
    </source>
</evidence>
<keyword evidence="7" id="KW-0067">ATP-binding</keyword>
<accession>A0A075UZA5</accession>
<evidence type="ECO:0000256" key="1">
    <source>
        <dbReference type="ARBA" id="ARBA00000085"/>
    </source>
</evidence>
<evidence type="ECO:0000313" key="13">
    <source>
        <dbReference type="Proteomes" id="UP000028492"/>
    </source>
</evidence>
<evidence type="ECO:0000259" key="10">
    <source>
        <dbReference type="Pfam" id="PF07730"/>
    </source>
</evidence>
<dbReference type="EMBL" id="CP008953">
    <property type="protein sequence ID" value="AIG75565.1"/>
    <property type="molecule type" value="Genomic_DNA"/>
</dbReference>
<dbReference type="InterPro" id="IPR011712">
    <property type="entry name" value="Sig_transdc_His_kin_sub3_dim/P"/>
</dbReference>
<dbReference type="Gene3D" id="1.20.5.1930">
    <property type="match status" value="1"/>
</dbReference>
<dbReference type="InterPro" id="IPR055558">
    <property type="entry name" value="DUF7134"/>
</dbReference>
<keyword evidence="8" id="KW-0902">Two-component regulatory system</keyword>
<dbReference type="GO" id="GO:0046983">
    <property type="term" value="F:protein dimerization activity"/>
    <property type="evidence" value="ECO:0007669"/>
    <property type="project" value="InterPro"/>
</dbReference>
<reference evidence="12 13" key="1">
    <citation type="journal article" date="2014" name="J. Biotechnol.">
        <title>Complete genome sequence of the actinobacterium Amycolatopsis japonica MG417-CF17(T) (=DSM 44213T) producing (S,S)-N,N'-ethylenediaminedisuccinic acid.</title>
        <authorList>
            <person name="Stegmann E."/>
            <person name="Albersmeier A."/>
            <person name="Spohn M."/>
            <person name="Gert H."/>
            <person name="Weber T."/>
            <person name="Wohlleben W."/>
            <person name="Kalinowski J."/>
            <person name="Ruckert C."/>
        </authorList>
    </citation>
    <scope>NUCLEOTIDE SEQUENCE [LARGE SCALE GENOMIC DNA]</scope>
    <source>
        <strain evidence="13">MG417-CF17 (DSM 44213)</strain>
    </source>
</reference>
<protein>
    <recommendedName>
        <fullName evidence="2">histidine kinase</fullName>
        <ecNumber evidence="2">2.7.13.3</ecNumber>
    </recommendedName>
</protein>
<dbReference type="EC" id="2.7.13.3" evidence="2"/>
<dbReference type="Pfam" id="PF23539">
    <property type="entry name" value="DUF7134"/>
    <property type="match status" value="1"/>
</dbReference>
<evidence type="ECO:0000256" key="6">
    <source>
        <dbReference type="ARBA" id="ARBA00022777"/>
    </source>
</evidence>
<dbReference type="GO" id="GO:0000155">
    <property type="term" value="F:phosphorelay sensor kinase activity"/>
    <property type="evidence" value="ECO:0007669"/>
    <property type="project" value="InterPro"/>
</dbReference>
<dbReference type="GO" id="GO:0005524">
    <property type="term" value="F:ATP binding"/>
    <property type="evidence" value="ECO:0007669"/>
    <property type="project" value="UniProtKB-KW"/>
</dbReference>
<dbReference type="HOGENOM" id="CLU_1159208_0_0_11"/>
<keyword evidence="6 12" id="KW-0418">Kinase</keyword>
<keyword evidence="9" id="KW-0812">Transmembrane</keyword>
<keyword evidence="3" id="KW-0597">Phosphoprotein</keyword>
<keyword evidence="4" id="KW-0808">Transferase</keyword>
<evidence type="ECO:0000313" key="12">
    <source>
        <dbReference type="EMBL" id="AIG75565.1"/>
    </source>
</evidence>
<dbReference type="GO" id="GO:0016020">
    <property type="term" value="C:membrane"/>
    <property type="evidence" value="ECO:0007669"/>
    <property type="project" value="InterPro"/>
</dbReference>
<comment type="catalytic activity">
    <reaction evidence="1">
        <text>ATP + protein L-histidine = ADP + protein N-phospho-L-histidine.</text>
        <dbReference type="EC" id="2.7.13.3"/>
    </reaction>
</comment>
<evidence type="ECO:0000256" key="9">
    <source>
        <dbReference type="SAM" id="Phobius"/>
    </source>
</evidence>
<keyword evidence="13" id="KW-1185">Reference proteome</keyword>
<keyword evidence="5" id="KW-0547">Nucleotide-binding</keyword>
<feature type="transmembrane region" description="Helical" evidence="9">
    <location>
        <begin position="109"/>
        <end position="128"/>
    </location>
</feature>
<evidence type="ECO:0000256" key="2">
    <source>
        <dbReference type="ARBA" id="ARBA00012438"/>
    </source>
</evidence>
<dbReference type="PANTHER" id="PTHR24421">
    <property type="entry name" value="NITRATE/NITRITE SENSOR PROTEIN NARX-RELATED"/>
    <property type="match status" value="1"/>
</dbReference>
<dbReference type="PANTHER" id="PTHR24421:SF10">
    <property type="entry name" value="NITRATE_NITRITE SENSOR PROTEIN NARQ"/>
    <property type="match status" value="1"/>
</dbReference>
<dbReference type="Proteomes" id="UP000028492">
    <property type="component" value="Chromosome"/>
</dbReference>
<sequence>MLGERLDSWLRGHQSLVDVLIALLLAGCCVLFGLFVRAEAAYFLFSLLLALPLALRRRNAVVCATVVLGVASIQWLTIRDGVGALPADLAVPLAVHAAAAYGPRRAGGAALAAGLLGAVLGGLSWPMLPSSAAAHLLVGAFLASTVVAAWATGTLRRVRLSHSRQQARLAVLAERERIAREMHDIVAHSLAVVIAQADGGRYAATPEAGRSALVTIGDCARKALGDLRRMIGVLRDGPA</sequence>
<evidence type="ECO:0000256" key="4">
    <source>
        <dbReference type="ARBA" id="ARBA00022679"/>
    </source>
</evidence>
<gene>
    <name evidence="12" type="ORF">AJAP_13420</name>
</gene>
<feature type="transmembrane region" description="Helical" evidence="9">
    <location>
        <begin position="134"/>
        <end position="155"/>
    </location>
</feature>
<dbReference type="AlphaFoldDB" id="A0A075UZA5"/>
<keyword evidence="9" id="KW-1133">Transmembrane helix</keyword>
<dbReference type="InterPro" id="IPR050482">
    <property type="entry name" value="Sensor_HK_TwoCompSys"/>
</dbReference>
<name>A0A075UZA5_9PSEU</name>
<evidence type="ECO:0000256" key="8">
    <source>
        <dbReference type="ARBA" id="ARBA00023012"/>
    </source>
</evidence>
<dbReference type="KEGG" id="aja:AJAP_13420"/>
<dbReference type="eggNOG" id="COG4585">
    <property type="taxonomic scope" value="Bacteria"/>
</dbReference>
<feature type="transmembrane region" description="Helical" evidence="9">
    <location>
        <begin position="20"/>
        <end position="48"/>
    </location>
</feature>
<feature type="domain" description="DUF7134" evidence="11">
    <location>
        <begin position="6"/>
        <end position="159"/>
    </location>
</feature>
<feature type="domain" description="Signal transduction histidine kinase subgroup 3 dimerisation and phosphoacceptor" evidence="10">
    <location>
        <begin position="174"/>
        <end position="237"/>
    </location>
</feature>
<evidence type="ECO:0000259" key="11">
    <source>
        <dbReference type="Pfam" id="PF23539"/>
    </source>
</evidence>
<evidence type="ECO:0000256" key="7">
    <source>
        <dbReference type="ARBA" id="ARBA00022840"/>
    </source>
</evidence>
<dbReference type="STRING" id="208439.AJAP_13420"/>
<dbReference type="RefSeq" id="WP_038511191.1">
    <property type="nucleotide sequence ID" value="NZ_CP008953.1"/>
</dbReference>